<dbReference type="Gene3D" id="1.10.287.110">
    <property type="entry name" value="DnaJ domain"/>
    <property type="match status" value="1"/>
</dbReference>
<dbReference type="Gramene" id="ORUFI01G24920.1">
    <property type="protein sequence ID" value="ORUFI01G24920.1"/>
    <property type="gene ID" value="ORUFI01G24920"/>
</dbReference>
<feature type="domain" description="J" evidence="2">
    <location>
        <begin position="106"/>
        <end position="175"/>
    </location>
</feature>
<dbReference type="InterPro" id="IPR036869">
    <property type="entry name" value="J_dom_sf"/>
</dbReference>
<evidence type="ECO:0000259" key="2">
    <source>
        <dbReference type="PROSITE" id="PS50076"/>
    </source>
</evidence>
<proteinExistence type="predicted"/>
<keyword evidence="4" id="KW-1185">Reference proteome</keyword>
<dbReference type="EnsemblPlants" id="ORUFI01G24920.1">
    <property type="protein sequence ID" value="ORUFI01G24920.1"/>
    <property type="gene ID" value="ORUFI01G24920"/>
</dbReference>
<dbReference type="PANTHER" id="PTHR44743">
    <property type="entry name" value="PUTATIVE, EXPRESSED-RELATED"/>
    <property type="match status" value="1"/>
</dbReference>
<dbReference type="SMART" id="SM00271">
    <property type="entry name" value="DnaJ"/>
    <property type="match status" value="1"/>
</dbReference>
<reference evidence="3" key="2">
    <citation type="submission" date="2015-06" db="UniProtKB">
        <authorList>
            <consortium name="EnsemblPlants"/>
        </authorList>
    </citation>
    <scope>IDENTIFICATION</scope>
</reference>
<feature type="region of interest" description="Disordered" evidence="1">
    <location>
        <begin position="238"/>
        <end position="267"/>
    </location>
</feature>
<organism evidence="3 4">
    <name type="scientific">Oryza rufipogon</name>
    <name type="common">Brownbeard rice</name>
    <name type="synonym">Asian wild rice</name>
    <dbReference type="NCBI Taxonomy" id="4529"/>
    <lineage>
        <taxon>Eukaryota</taxon>
        <taxon>Viridiplantae</taxon>
        <taxon>Streptophyta</taxon>
        <taxon>Embryophyta</taxon>
        <taxon>Tracheophyta</taxon>
        <taxon>Spermatophyta</taxon>
        <taxon>Magnoliopsida</taxon>
        <taxon>Liliopsida</taxon>
        <taxon>Poales</taxon>
        <taxon>Poaceae</taxon>
        <taxon>BOP clade</taxon>
        <taxon>Oryzoideae</taxon>
        <taxon>Oryzeae</taxon>
        <taxon>Oryzinae</taxon>
        <taxon>Oryza</taxon>
    </lineage>
</organism>
<dbReference type="PROSITE" id="PS50076">
    <property type="entry name" value="DNAJ_2"/>
    <property type="match status" value="1"/>
</dbReference>
<reference evidence="4" key="1">
    <citation type="submission" date="2013-06" db="EMBL/GenBank/DDBJ databases">
        <authorList>
            <person name="Zhao Q."/>
        </authorList>
    </citation>
    <scope>NUCLEOTIDE SEQUENCE</scope>
    <source>
        <strain evidence="4">cv. W1943</strain>
    </source>
</reference>
<dbReference type="eggNOG" id="KOG0714">
    <property type="taxonomic scope" value="Eukaryota"/>
</dbReference>
<dbReference type="Pfam" id="PF00226">
    <property type="entry name" value="DnaJ"/>
    <property type="match status" value="1"/>
</dbReference>
<dbReference type="PANTHER" id="PTHR44743:SF10">
    <property type="entry name" value="J DOMAIN-CONTAINING PROTEIN"/>
    <property type="match status" value="1"/>
</dbReference>
<dbReference type="STRING" id="4529.A0A0E0MZ22"/>
<dbReference type="PRINTS" id="PR00625">
    <property type="entry name" value="JDOMAIN"/>
</dbReference>
<dbReference type="GO" id="GO:0005783">
    <property type="term" value="C:endoplasmic reticulum"/>
    <property type="evidence" value="ECO:0007669"/>
    <property type="project" value="UniProtKB-ARBA"/>
</dbReference>
<dbReference type="AlphaFoldDB" id="A0A0E0MZ22"/>
<dbReference type="InterPro" id="IPR001623">
    <property type="entry name" value="DnaJ_domain"/>
</dbReference>
<evidence type="ECO:0000256" key="1">
    <source>
        <dbReference type="SAM" id="MobiDB-lite"/>
    </source>
</evidence>
<dbReference type="InterPro" id="IPR018253">
    <property type="entry name" value="DnaJ_domain_CS"/>
</dbReference>
<sequence length="288" mass="32075">MHRTLANVPDARYFPRAASRRATLPAFQLGFATLRLSSSLLLVDTIKDIFRRPRPYICTRHPPRFARPLLDVARTFSSRAIDIAIDRSIGRMQQGRGRRRMMQGSSYYAVLGVHPGASAAEIRAAYHRLAMKWHPDKITSGRVDPEEAKSRFQQVHEAYQVLSDEKRRALYDSGMYDPLDDDQEEDVEGFHDFLQEMVSLMATVGREEPVYSLDELRSMLDGMMQDFASSELPSPSGGFFAGAPSSPFADTGAAQQQRGVGSASARAHAHPQVVGNSACLSRMAFSSY</sequence>
<evidence type="ECO:0000313" key="3">
    <source>
        <dbReference type="EnsemblPlants" id="ORUFI01G24920.1"/>
    </source>
</evidence>
<accession>A0A0E0MZ22</accession>
<dbReference type="Proteomes" id="UP000008022">
    <property type="component" value="Unassembled WGS sequence"/>
</dbReference>
<dbReference type="PROSITE" id="PS00636">
    <property type="entry name" value="DNAJ_1"/>
    <property type="match status" value="1"/>
</dbReference>
<protein>
    <recommendedName>
        <fullName evidence="2">J domain-containing protein</fullName>
    </recommendedName>
</protein>
<evidence type="ECO:0000313" key="4">
    <source>
        <dbReference type="Proteomes" id="UP000008022"/>
    </source>
</evidence>
<dbReference type="SUPFAM" id="SSF46565">
    <property type="entry name" value="Chaperone J-domain"/>
    <property type="match status" value="1"/>
</dbReference>
<name>A0A0E0MZ22_ORYRU</name>
<dbReference type="CDD" id="cd06257">
    <property type="entry name" value="DnaJ"/>
    <property type="match status" value="1"/>
</dbReference>